<dbReference type="OrthoDB" id="7107824at2"/>
<gene>
    <name evidence="1" type="ORF">ATO10_09263</name>
</gene>
<sequence>MFIRRTTYRLAPDFDTPDGQAQFEGEMRANIRPENIEGLISTSHVPNEDGSWTVVAVWETKVNAMAAVGRIREEWDRQASRLVEGPLIETAGIGIWEAG</sequence>
<name>A0A058ZK76_9RHOB</name>
<dbReference type="STRING" id="1461693.ATO10_09263"/>
<keyword evidence="2" id="KW-1185">Reference proteome</keyword>
<proteinExistence type="predicted"/>
<dbReference type="AlphaFoldDB" id="A0A058ZK76"/>
<comment type="caution">
    <text evidence="1">The sequence shown here is derived from an EMBL/GenBank/DDBJ whole genome shotgun (WGS) entry which is preliminary data.</text>
</comment>
<evidence type="ECO:0000313" key="2">
    <source>
        <dbReference type="Proteomes" id="UP000024836"/>
    </source>
</evidence>
<dbReference type="RefSeq" id="WP_035250819.1">
    <property type="nucleotide sequence ID" value="NZ_AQQY01000005.1"/>
</dbReference>
<evidence type="ECO:0008006" key="3">
    <source>
        <dbReference type="Google" id="ProtNLM"/>
    </source>
</evidence>
<dbReference type="Proteomes" id="UP000024836">
    <property type="component" value="Unassembled WGS sequence"/>
</dbReference>
<evidence type="ECO:0000313" key="1">
    <source>
        <dbReference type="EMBL" id="KCV82024.1"/>
    </source>
</evidence>
<organism evidence="1 2">
    <name type="scientific">Actibacterium atlanticum</name>
    <dbReference type="NCBI Taxonomy" id="1461693"/>
    <lineage>
        <taxon>Bacteria</taxon>
        <taxon>Pseudomonadati</taxon>
        <taxon>Pseudomonadota</taxon>
        <taxon>Alphaproteobacteria</taxon>
        <taxon>Rhodobacterales</taxon>
        <taxon>Roseobacteraceae</taxon>
        <taxon>Actibacterium</taxon>
    </lineage>
</organism>
<accession>A0A058ZK76</accession>
<reference evidence="1 2" key="1">
    <citation type="submission" date="2013-04" db="EMBL/GenBank/DDBJ databases">
        <title>Shimia sp. 22II-S11-Z10 Genome Sequencing.</title>
        <authorList>
            <person name="Lai Q."/>
            <person name="Li G."/>
            <person name="Shao Z."/>
        </authorList>
    </citation>
    <scope>NUCLEOTIDE SEQUENCE [LARGE SCALE GENOMIC DNA]</scope>
    <source>
        <strain evidence="2">22II-S11-Z10</strain>
    </source>
</reference>
<dbReference type="EMBL" id="AQQY01000005">
    <property type="protein sequence ID" value="KCV82024.1"/>
    <property type="molecule type" value="Genomic_DNA"/>
</dbReference>
<protein>
    <recommendedName>
        <fullName evidence="3">ABM domain-containing protein</fullName>
    </recommendedName>
</protein>